<dbReference type="GeneID" id="31365072"/>
<comment type="subcellular location">
    <subcellularLocation>
        <location evidence="1">Mitochondrion</location>
    </subcellularLocation>
</comment>
<dbReference type="GO" id="GO:0005743">
    <property type="term" value="C:mitochondrial inner membrane"/>
    <property type="evidence" value="ECO:0007669"/>
    <property type="project" value="TreeGrafter"/>
</dbReference>
<evidence type="ECO:0000256" key="5">
    <source>
        <dbReference type="SAM" id="MobiDB-lite"/>
    </source>
</evidence>
<dbReference type="AlphaFoldDB" id="D3BNS6"/>
<dbReference type="InterPro" id="IPR036748">
    <property type="entry name" value="MTH938-like_sf"/>
</dbReference>
<evidence type="ECO:0000256" key="4">
    <source>
        <dbReference type="ARBA" id="ARBA00049984"/>
    </source>
</evidence>
<feature type="compositionally biased region" description="Low complexity" evidence="5">
    <location>
        <begin position="222"/>
        <end position="234"/>
    </location>
</feature>
<dbReference type="CDD" id="cd05125">
    <property type="entry name" value="Mth938_2P1-like"/>
    <property type="match status" value="1"/>
</dbReference>
<dbReference type="PANTHER" id="PTHR21192:SF2">
    <property type="entry name" value="NADH DEHYDROGENASE [UBIQUINONE] 1 ALPHA SUBCOMPLEX ASSEMBLY FACTOR 3"/>
    <property type="match status" value="1"/>
</dbReference>
<dbReference type="InParanoid" id="D3BNS6"/>
<comment type="similarity">
    <text evidence="4">Belongs to the NDUFAF3 family.</text>
</comment>
<keyword evidence="3" id="KW-0496">Mitochondrion</keyword>
<evidence type="ECO:0000313" key="7">
    <source>
        <dbReference type="Proteomes" id="UP000001396"/>
    </source>
</evidence>
<dbReference type="SUPFAM" id="SSF64076">
    <property type="entry name" value="MTH938-like"/>
    <property type="match status" value="1"/>
</dbReference>
<evidence type="ECO:0000256" key="1">
    <source>
        <dbReference type="ARBA" id="ARBA00004173"/>
    </source>
</evidence>
<name>D3BNS6_HETP5</name>
<feature type="region of interest" description="Disordered" evidence="5">
    <location>
        <begin position="215"/>
        <end position="264"/>
    </location>
</feature>
<protein>
    <recommendedName>
        <fullName evidence="2">NADH dehydrogenase [ubiquinone] 1 alpha subcomplex assembly factor 3</fullName>
    </recommendedName>
</protein>
<evidence type="ECO:0000256" key="3">
    <source>
        <dbReference type="ARBA" id="ARBA00023128"/>
    </source>
</evidence>
<comment type="caution">
    <text evidence="6">The sequence shown here is derived from an EMBL/GenBank/DDBJ whole genome shotgun (WGS) entry which is preliminary data.</text>
</comment>
<dbReference type="Gene3D" id="3.40.1230.10">
    <property type="entry name" value="MTH938-like"/>
    <property type="match status" value="1"/>
</dbReference>
<evidence type="ECO:0000313" key="6">
    <source>
        <dbReference type="EMBL" id="EFA76845.1"/>
    </source>
</evidence>
<organism evidence="6 7">
    <name type="scientific">Heterostelium pallidum (strain ATCC 26659 / Pp 5 / PN500)</name>
    <name type="common">Cellular slime mold</name>
    <name type="synonym">Polysphondylium pallidum</name>
    <dbReference type="NCBI Taxonomy" id="670386"/>
    <lineage>
        <taxon>Eukaryota</taxon>
        <taxon>Amoebozoa</taxon>
        <taxon>Evosea</taxon>
        <taxon>Eumycetozoa</taxon>
        <taxon>Dictyostelia</taxon>
        <taxon>Acytosteliales</taxon>
        <taxon>Acytosteliaceae</taxon>
        <taxon>Heterostelium</taxon>
    </lineage>
</organism>
<reference evidence="6 7" key="1">
    <citation type="journal article" date="2011" name="Genome Res.">
        <title>Phylogeny-wide analysis of social amoeba genomes highlights ancient origins for complex intercellular communication.</title>
        <authorList>
            <person name="Heidel A.J."/>
            <person name="Lawal H.M."/>
            <person name="Felder M."/>
            <person name="Schilde C."/>
            <person name="Helps N.R."/>
            <person name="Tunggal B."/>
            <person name="Rivero F."/>
            <person name="John U."/>
            <person name="Schleicher M."/>
            <person name="Eichinger L."/>
            <person name="Platzer M."/>
            <person name="Noegel A.A."/>
            <person name="Schaap P."/>
            <person name="Gloeckner G."/>
        </authorList>
    </citation>
    <scope>NUCLEOTIDE SEQUENCE [LARGE SCALE GENOMIC DNA]</scope>
    <source>
        <strain evidence="7">ATCC 26659 / Pp 5 / PN500</strain>
    </source>
</reference>
<dbReference type="GO" id="GO:0032981">
    <property type="term" value="P:mitochondrial respiratory chain complex I assembly"/>
    <property type="evidence" value="ECO:0007669"/>
    <property type="project" value="InterPro"/>
</dbReference>
<dbReference type="STRING" id="670386.D3BNS6"/>
<dbReference type="InterPro" id="IPR034095">
    <property type="entry name" value="NDUF3"/>
</dbReference>
<dbReference type="RefSeq" id="XP_020428977.1">
    <property type="nucleotide sequence ID" value="XM_020580390.1"/>
</dbReference>
<dbReference type="Proteomes" id="UP000001396">
    <property type="component" value="Unassembled WGS sequence"/>
</dbReference>
<dbReference type="PANTHER" id="PTHR21192">
    <property type="entry name" value="NUCLEAR PROTEIN E3-3"/>
    <property type="match status" value="1"/>
</dbReference>
<sequence length="284" mass="32136">MLRFKNTYNIFKNIQSKSYNNNNGSLKISLFSKSILLSSSSNYNNNNNNNNRYIKRCYTSTKQLDSNNLFDRGGGGTDIITIDGYSQQGFSVNSVLIPGSVVAIPNLCLLWDVHEPAEITVESMAALAIVDPPIEFVIVGTGEARVPLDAELLDQLKRRYHINIEVMSTVNALGTYNILAEEGRRVAAFLICNEACREAKDPYYVSKRDYKPLTNENTLAGKQQSSTSTTTTSSKQKKYDYSDNHSQPFEREYRATKNKEEPVPQQLSFSDKLLIWIAERFRKK</sequence>
<keyword evidence="7" id="KW-1185">Reference proteome</keyword>
<evidence type="ECO:0000256" key="2">
    <source>
        <dbReference type="ARBA" id="ARBA00021776"/>
    </source>
</evidence>
<dbReference type="Pfam" id="PF04430">
    <property type="entry name" value="DUF498"/>
    <property type="match status" value="1"/>
</dbReference>
<dbReference type="InterPro" id="IPR007523">
    <property type="entry name" value="NDUFAF3/AAMDC"/>
</dbReference>
<dbReference type="EMBL" id="ADBJ01000044">
    <property type="protein sequence ID" value="EFA76845.1"/>
    <property type="molecule type" value="Genomic_DNA"/>
</dbReference>
<proteinExistence type="inferred from homology"/>
<feature type="compositionally biased region" description="Basic and acidic residues" evidence="5">
    <location>
        <begin position="237"/>
        <end position="262"/>
    </location>
</feature>
<accession>D3BNS6</accession>
<gene>
    <name evidence="6" type="ORF">PPL_09597</name>
</gene>